<dbReference type="PANTHER" id="PTHR35040:SF7">
    <property type="entry name" value="FIBRONECTIN TYPE-III DOMAIN-CONTAINING PROTEIN-RELATED"/>
    <property type="match status" value="1"/>
</dbReference>
<keyword evidence="2" id="KW-0732">Signal</keyword>
<feature type="region of interest" description="Disordered" evidence="1">
    <location>
        <begin position="309"/>
        <end position="350"/>
    </location>
</feature>
<sequence length="350" mass="36688">MKKRSKRILMGSALVGAGALAVFALPAGAIPSPADGAPEAASSEPAPEAASSEPAPEATSRKVSVPAYFYPGPIWEQLTGSGPGVGLAVANPNSGPGTSEDEQYTETIKKAGAAGADVIGYVSTGYFGTSGLTTRSGSTSPDAWMKQIKADVDTWYRLYGDTGLRGIFFDEGTNQCGPGDTYVERYIELRNYVEDKHGEEAVVVNNPGTGTEECYTEAADTLITFEGSEESYRADKPKAWEKNVSGDKIWHLVYGVADEKRMREVMALSEERNAGHVYITPDDLSENNPWDSLPPAAYWKSQLSLVGTTAGGDAAARPGRTGGGSGDTSSGSGNCGGTAEDSTDKARTEG</sequence>
<evidence type="ECO:0000256" key="2">
    <source>
        <dbReference type="SAM" id="SignalP"/>
    </source>
</evidence>
<feature type="signal peptide" evidence="2">
    <location>
        <begin position="1"/>
        <end position="29"/>
    </location>
</feature>
<comment type="caution">
    <text evidence="3">The sequence shown here is derived from an EMBL/GenBank/DDBJ whole genome shotgun (WGS) entry which is preliminary data.</text>
</comment>
<evidence type="ECO:0000256" key="1">
    <source>
        <dbReference type="SAM" id="MobiDB-lite"/>
    </source>
</evidence>
<feature type="region of interest" description="Disordered" evidence="1">
    <location>
        <begin position="33"/>
        <end position="58"/>
    </location>
</feature>
<dbReference type="EMBL" id="JAAGMP010001001">
    <property type="protein sequence ID" value="NEC21005.1"/>
    <property type="molecule type" value="Genomic_DNA"/>
</dbReference>
<evidence type="ECO:0000313" key="4">
    <source>
        <dbReference type="Proteomes" id="UP000469670"/>
    </source>
</evidence>
<name>A0A7K3S0H5_9ACTN</name>
<feature type="chain" id="PRO_5029533843" description="Spherulation-specific family 4" evidence="2">
    <location>
        <begin position="30"/>
        <end position="350"/>
    </location>
</feature>
<dbReference type="InterPro" id="IPR021986">
    <property type="entry name" value="Spherulin4"/>
</dbReference>
<gene>
    <name evidence="3" type="ORF">G3I50_22585</name>
</gene>
<organism evidence="3 4">
    <name type="scientific">Streptomyces parvus</name>
    <dbReference type="NCBI Taxonomy" id="66428"/>
    <lineage>
        <taxon>Bacteria</taxon>
        <taxon>Bacillati</taxon>
        <taxon>Actinomycetota</taxon>
        <taxon>Actinomycetes</taxon>
        <taxon>Kitasatosporales</taxon>
        <taxon>Streptomycetaceae</taxon>
        <taxon>Streptomyces</taxon>
    </lineage>
</organism>
<dbReference type="Proteomes" id="UP000469670">
    <property type="component" value="Unassembled WGS sequence"/>
</dbReference>
<dbReference type="AlphaFoldDB" id="A0A7K3S0H5"/>
<feature type="compositionally biased region" description="Low complexity" evidence="1">
    <location>
        <begin position="309"/>
        <end position="319"/>
    </location>
</feature>
<dbReference type="Pfam" id="PF12138">
    <property type="entry name" value="Spherulin4"/>
    <property type="match status" value="1"/>
</dbReference>
<evidence type="ECO:0008006" key="5">
    <source>
        <dbReference type="Google" id="ProtNLM"/>
    </source>
</evidence>
<dbReference type="RefSeq" id="WP_164204894.1">
    <property type="nucleotide sequence ID" value="NZ_JAAGMP010001001.1"/>
</dbReference>
<reference evidence="3 4" key="1">
    <citation type="submission" date="2020-01" db="EMBL/GenBank/DDBJ databases">
        <title>Insect and environment-associated Actinomycetes.</title>
        <authorList>
            <person name="Currrie C."/>
            <person name="Chevrette M."/>
            <person name="Carlson C."/>
            <person name="Stubbendieck R."/>
            <person name="Wendt-Pienkowski E."/>
        </authorList>
    </citation>
    <scope>NUCLEOTIDE SEQUENCE [LARGE SCALE GENOMIC DNA]</scope>
    <source>
        <strain evidence="3 4">SID7590</strain>
    </source>
</reference>
<evidence type="ECO:0000313" key="3">
    <source>
        <dbReference type="EMBL" id="NEC21005.1"/>
    </source>
</evidence>
<dbReference type="PANTHER" id="PTHR35040">
    <property type="match status" value="1"/>
</dbReference>
<accession>A0A7K3S0H5</accession>
<protein>
    <recommendedName>
        <fullName evidence="5">Spherulation-specific family 4</fullName>
    </recommendedName>
</protein>
<proteinExistence type="predicted"/>